<evidence type="ECO:0000313" key="11">
    <source>
        <dbReference type="EMBL" id="AQN78425.1"/>
    </source>
</evidence>
<comment type="caution">
    <text evidence="10">Lacks conserved residue(s) required for the propagation of feature annotation.</text>
</comment>
<keyword evidence="4 10" id="KW-0812">Transmembrane</keyword>
<dbReference type="GO" id="GO:0005549">
    <property type="term" value="F:odorant binding"/>
    <property type="evidence" value="ECO:0007669"/>
    <property type="project" value="InterPro"/>
</dbReference>
<dbReference type="EMBL" id="KY445490">
    <property type="protein sequence ID" value="AQN78425.1"/>
    <property type="molecule type" value="mRNA"/>
</dbReference>
<dbReference type="InterPro" id="IPR004117">
    <property type="entry name" value="7tm6_olfct_rcpt"/>
</dbReference>
<keyword evidence="8 10" id="KW-0675">Receptor</keyword>
<dbReference type="PANTHER" id="PTHR21137:SF35">
    <property type="entry name" value="ODORANT RECEPTOR 19A-RELATED"/>
    <property type="match status" value="1"/>
</dbReference>
<evidence type="ECO:0000256" key="6">
    <source>
        <dbReference type="ARBA" id="ARBA00022989"/>
    </source>
</evidence>
<reference evidence="11" key="1">
    <citation type="journal article" date="2017" name="Comp. Biochem. Physiol. Part D Genomics Proteomics">
        <title>Candidate chemosensory genes identified in the endoparasitoid Meteorus pulchricornis (Hymenoptera: Braconidae) by antennal transcriptome analysis.</title>
        <authorList>
            <person name="Sheng S."/>
            <person name="Liao C.W."/>
            <person name="Zheng Y."/>
            <person name="Zhou Y."/>
            <person name="Xu Y."/>
            <person name="Song W.M."/>
            <person name="He P."/>
            <person name="Zhang J."/>
            <person name="Wu F.A."/>
        </authorList>
    </citation>
    <scope>NUCLEOTIDE SEQUENCE</scope>
    <source>
        <strain evidence="11">Zhenjiang</strain>
    </source>
</reference>
<evidence type="ECO:0000256" key="5">
    <source>
        <dbReference type="ARBA" id="ARBA00022725"/>
    </source>
</evidence>
<keyword evidence="2" id="KW-1003">Cell membrane</keyword>
<name>A0A1S5VFL0_9HYME</name>
<evidence type="ECO:0000256" key="1">
    <source>
        <dbReference type="ARBA" id="ARBA00004651"/>
    </source>
</evidence>
<dbReference type="GO" id="GO:0007165">
    <property type="term" value="P:signal transduction"/>
    <property type="evidence" value="ECO:0007669"/>
    <property type="project" value="UniProtKB-KW"/>
</dbReference>
<sequence length="411" mass="47202">MSSEVEQKKSGREQLWNSDTIYSLGLYRTLGKVLGIWPSDSNRLSSYIRVASVTIIQLWMSIRLTEQLLTKGNCGIITDIVDVLSLITCGLLTALKVLLPRIHKHKMEIIINSAVEDWAERVNRKSRNIMFRFAKIGRVVFITQMIGAYVAGFPLIFAHLPFISILWTDQLNSSVMVRNVPIGPNCWISPDWPASYYVAHYVLQSIQLLVVCTGYIGGDTFFFGMAMHVCGQFEVLYTRMKDLQGIRNSKIQRRIIAEFCRRHNHLLMLADNFEKIYNIIILAQVGADTLLTCITGIVLLISIQSLDFVIVIGLVVRIYLVCIQLFMYSYVGEQLSSQAEKLRMAIYDSPWYDMPPDLMRDMSLIIMRCDYSYYLTAGKIYTMNICNFKNIIKTMTSYFSILRLMFIDEPE</sequence>
<dbReference type="PANTHER" id="PTHR21137">
    <property type="entry name" value="ODORANT RECEPTOR"/>
    <property type="match status" value="1"/>
</dbReference>
<dbReference type="GO" id="GO:0005886">
    <property type="term" value="C:plasma membrane"/>
    <property type="evidence" value="ECO:0007669"/>
    <property type="project" value="UniProtKB-SubCell"/>
</dbReference>
<evidence type="ECO:0000256" key="7">
    <source>
        <dbReference type="ARBA" id="ARBA00023136"/>
    </source>
</evidence>
<proteinExistence type="evidence at transcript level"/>
<dbReference type="Pfam" id="PF02949">
    <property type="entry name" value="7tm_6"/>
    <property type="match status" value="1"/>
</dbReference>
<feature type="transmembrane region" description="Helical" evidence="10">
    <location>
        <begin position="308"/>
        <end position="331"/>
    </location>
</feature>
<keyword evidence="6 10" id="KW-1133">Transmembrane helix</keyword>
<keyword evidence="3 10" id="KW-0716">Sensory transduction</keyword>
<evidence type="ECO:0000256" key="2">
    <source>
        <dbReference type="ARBA" id="ARBA00022475"/>
    </source>
</evidence>
<evidence type="ECO:0000256" key="9">
    <source>
        <dbReference type="ARBA" id="ARBA00023224"/>
    </source>
</evidence>
<evidence type="ECO:0000256" key="8">
    <source>
        <dbReference type="ARBA" id="ARBA00023170"/>
    </source>
</evidence>
<dbReference type="AlphaFoldDB" id="A0A1S5VFL0"/>
<keyword evidence="9 10" id="KW-0807">Transducer</keyword>
<feature type="transmembrane region" description="Helical" evidence="10">
    <location>
        <begin position="198"/>
        <end position="218"/>
    </location>
</feature>
<accession>A0A1S5VFL0</accession>
<evidence type="ECO:0000256" key="4">
    <source>
        <dbReference type="ARBA" id="ARBA00022692"/>
    </source>
</evidence>
<feature type="transmembrane region" description="Helical" evidence="10">
    <location>
        <begin position="276"/>
        <end position="302"/>
    </location>
</feature>
<keyword evidence="7 10" id="KW-0472">Membrane</keyword>
<feature type="transmembrane region" description="Helical" evidence="10">
    <location>
        <begin position="139"/>
        <end position="167"/>
    </location>
</feature>
<organism evidence="11">
    <name type="scientific">Meteorus pulchricornis</name>
    <dbReference type="NCBI Taxonomy" id="51522"/>
    <lineage>
        <taxon>Eukaryota</taxon>
        <taxon>Metazoa</taxon>
        <taxon>Ecdysozoa</taxon>
        <taxon>Arthropoda</taxon>
        <taxon>Hexapoda</taxon>
        <taxon>Insecta</taxon>
        <taxon>Pterygota</taxon>
        <taxon>Neoptera</taxon>
        <taxon>Endopterygota</taxon>
        <taxon>Hymenoptera</taxon>
        <taxon>Apocrita</taxon>
        <taxon>Ichneumonoidea</taxon>
        <taxon>Braconidae</taxon>
        <taxon>Meteorinae</taxon>
        <taxon>Meteorus</taxon>
    </lineage>
</organism>
<protein>
    <recommendedName>
        <fullName evidence="10">Odorant receptor</fullName>
    </recommendedName>
</protein>
<evidence type="ECO:0000256" key="10">
    <source>
        <dbReference type="RuleBase" id="RU351113"/>
    </source>
</evidence>
<keyword evidence="5 10" id="KW-0552">Olfaction</keyword>
<comment type="subcellular location">
    <subcellularLocation>
        <location evidence="1 10">Cell membrane</location>
        <topology evidence="1 10">Multi-pass membrane protein</topology>
    </subcellularLocation>
</comment>
<dbReference type="GO" id="GO:0004984">
    <property type="term" value="F:olfactory receptor activity"/>
    <property type="evidence" value="ECO:0007669"/>
    <property type="project" value="InterPro"/>
</dbReference>
<evidence type="ECO:0000256" key="3">
    <source>
        <dbReference type="ARBA" id="ARBA00022606"/>
    </source>
</evidence>
<comment type="similarity">
    <text evidence="10">Belongs to the insect chemoreceptor superfamily. Heteromeric odorant receptor channel (TC 1.A.69) family.</text>
</comment>